<feature type="transmembrane region" description="Helical" evidence="5">
    <location>
        <begin position="241"/>
        <end position="260"/>
    </location>
</feature>
<dbReference type="RefSeq" id="WP_006899375.1">
    <property type="nucleotide sequence ID" value="NZ_BAOQ01000009.1"/>
</dbReference>
<sequence>MSATVTYTPVSHDGMKCEVRSPMGRKLELSGTLETIEPELTGDEAMMRNAALVHNAWAFAKHEKQFRRFKLAEKKKSHRAQADAHEKTAAGIAELIDALTDTTRDGWCSGCFTFSPHRKVRTSGIEVPAYLCETCGSPTLRCASPRCAHMARRSFGSLRVPRFCAEHRHELPSFERAGEQVDSLEDYEKLRVFDSRNLSRVSRIAMAGAAAAGVVATGGFLAAPAVGGAIGALAGYSGAAAASYGLALLGGGAVAAGGFGMVGGTYVVAALGAALGTALGASVTNAYLSEDKSFKIEKFSDGDGIPVIVARGFMTEKNPNWGPAIKVIQDRYPDSPIFLLRWGSKELSALRAMVLRNVGARQLVEGAVGAAAKASRVAAKKLAPVAPALLAADLAKNPWHSAMVRADRTGVALAGILARTRVESYVLVGHSLGARAMITAAETLATSKGAPSIQTMHLLGGAEGRKQDWRPLNDAVTDVVHNYYSENDAVLKYAFALAQGGSIAIGLRGFSG</sequence>
<organism evidence="6 7">
    <name type="scientific">Gordonia paraffinivorans NBRC 108238</name>
    <dbReference type="NCBI Taxonomy" id="1223543"/>
    <lineage>
        <taxon>Bacteria</taxon>
        <taxon>Bacillati</taxon>
        <taxon>Actinomycetota</taxon>
        <taxon>Actinomycetes</taxon>
        <taxon>Mycobacteriales</taxon>
        <taxon>Gordoniaceae</taxon>
        <taxon>Gordonia</taxon>
    </lineage>
</organism>
<evidence type="ECO:0000313" key="7">
    <source>
        <dbReference type="Proteomes" id="UP000035021"/>
    </source>
</evidence>
<dbReference type="PANTHER" id="PTHR17920:SF3">
    <property type="entry name" value="TRANSMEMBRANE AND COILED-COIL DOMAIN-CONTAINING PROTEIN 4"/>
    <property type="match status" value="1"/>
</dbReference>
<reference evidence="6 7" key="1">
    <citation type="submission" date="2013-02" db="EMBL/GenBank/DDBJ databases">
        <title>Whole genome shotgun sequence of Gordonia paraffinivorans NBRC 108238.</title>
        <authorList>
            <person name="Isaki-Nakamura S."/>
            <person name="Hosoyama A."/>
            <person name="Tsuchikane K."/>
            <person name="Ando Y."/>
            <person name="Baba S."/>
            <person name="Ohji S."/>
            <person name="Hamada M."/>
            <person name="Tamura T."/>
            <person name="Yamazoe A."/>
            <person name="Yamazaki S."/>
            <person name="Fujita N."/>
        </authorList>
    </citation>
    <scope>NUCLEOTIDE SEQUENCE [LARGE SCALE GENOMIC DNA]</scope>
    <source>
        <strain evidence="6 7">NBRC 108238</strain>
    </source>
</reference>
<comment type="subcellular location">
    <subcellularLocation>
        <location evidence="1">Membrane</location>
        <topology evidence="1">Multi-pass membrane protein</topology>
    </subcellularLocation>
</comment>
<evidence type="ECO:0000256" key="3">
    <source>
        <dbReference type="ARBA" id="ARBA00022989"/>
    </source>
</evidence>
<dbReference type="InterPro" id="IPR007941">
    <property type="entry name" value="DUF726"/>
</dbReference>
<evidence type="ECO:0000313" key="6">
    <source>
        <dbReference type="EMBL" id="GAC83138.1"/>
    </source>
</evidence>
<evidence type="ECO:0000256" key="2">
    <source>
        <dbReference type="ARBA" id="ARBA00022692"/>
    </source>
</evidence>
<keyword evidence="4 5" id="KW-0472">Membrane</keyword>
<keyword evidence="7" id="KW-1185">Reference proteome</keyword>
<feature type="transmembrane region" description="Helical" evidence="5">
    <location>
        <begin position="266"/>
        <end position="288"/>
    </location>
</feature>
<dbReference type="Proteomes" id="UP000035021">
    <property type="component" value="Unassembled WGS sequence"/>
</dbReference>
<name>A0ABQ0IHS1_9ACTN</name>
<feature type="non-terminal residue" evidence="6">
    <location>
        <position position="512"/>
    </location>
</feature>
<proteinExistence type="predicted"/>
<accession>A0ABQ0IHS1</accession>
<evidence type="ECO:0008006" key="8">
    <source>
        <dbReference type="Google" id="ProtNLM"/>
    </source>
</evidence>
<dbReference type="InterPro" id="IPR029058">
    <property type="entry name" value="AB_hydrolase_fold"/>
</dbReference>
<keyword evidence="3 5" id="KW-1133">Transmembrane helix</keyword>
<dbReference type="PANTHER" id="PTHR17920">
    <property type="entry name" value="TRANSMEMBRANE AND COILED-COIL DOMAIN-CONTAINING PROTEIN 4 TMCO4"/>
    <property type="match status" value="1"/>
</dbReference>
<dbReference type="Gene3D" id="3.40.50.1820">
    <property type="entry name" value="alpha/beta hydrolase"/>
    <property type="match status" value="1"/>
</dbReference>
<comment type="caution">
    <text evidence="6">The sequence shown here is derived from an EMBL/GenBank/DDBJ whole genome shotgun (WGS) entry which is preliminary data.</text>
</comment>
<dbReference type="Pfam" id="PF05277">
    <property type="entry name" value="DUF726"/>
    <property type="match status" value="1"/>
</dbReference>
<gene>
    <name evidence="6" type="ORF">GP2_009_00010</name>
</gene>
<feature type="transmembrane region" description="Helical" evidence="5">
    <location>
        <begin position="204"/>
        <end position="234"/>
    </location>
</feature>
<protein>
    <recommendedName>
        <fullName evidence="8">DUF726 domain-containing protein</fullName>
    </recommendedName>
</protein>
<dbReference type="EMBL" id="BAOQ01000009">
    <property type="protein sequence ID" value="GAC83138.1"/>
    <property type="molecule type" value="Genomic_DNA"/>
</dbReference>
<evidence type="ECO:0000256" key="1">
    <source>
        <dbReference type="ARBA" id="ARBA00004141"/>
    </source>
</evidence>
<evidence type="ECO:0000256" key="4">
    <source>
        <dbReference type="ARBA" id="ARBA00023136"/>
    </source>
</evidence>
<keyword evidence="2 5" id="KW-0812">Transmembrane</keyword>
<dbReference type="SUPFAM" id="SSF53474">
    <property type="entry name" value="alpha/beta-Hydrolases"/>
    <property type="match status" value="1"/>
</dbReference>
<evidence type="ECO:0000256" key="5">
    <source>
        <dbReference type="SAM" id="Phobius"/>
    </source>
</evidence>